<reference evidence="1" key="1">
    <citation type="submission" date="2016-10" db="EMBL/GenBank/DDBJ databases">
        <authorList>
            <person name="de Groot N.N."/>
        </authorList>
    </citation>
    <scope>NUCLEOTIDE SEQUENCE</scope>
</reference>
<dbReference type="Pfam" id="PF13645">
    <property type="entry name" value="YkuD_2"/>
    <property type="match status" value="1"/>
</dbReference>
<evidence type="ECO:0000313" key="1">
    <source>
        <dbReference type="EMBL" id="SFV66768.1"/>
    </source>
</evidence>
<dbReference type="PANTHER" id="PTHR38477">
    <property type="entry name" value="HYPOTHETICAL EXPORTED PROTEIN"/>
    <property type="match status" value="1"/>
</dbReference>
<dbReference type="EMBL" id="FPHE01000157">
    <property type="protein sequence ID" value="SFV66768.1"/>
    <property type="molecule type" value="Genomic_DNA"/>
</dbReference>
<dbReference type="InterPro" id="IPR032676">
    <property type="entry name" value="YkuD_2"/>
</dbReference>
<evidence type="ECO:0008006" key="2">
    <source>
        <dbReference type="Google" id="ProtNLM"/>
    </source>
</evidence>
<dbReference type="AlphaFoldDB" id="A0A1W1CLN0"/>
<accession>A0A1W1CLN0</accession>
<gene>
    <name evidence="1" type="ORF">MNB_SV-12-1197</name>
</gene>
<name>A0A1W1CLN0_9ZZZZ</name>
<sequence length="208" mass="24206">MRYIIFVLTLLLLTTTVDAKRLSNWHLDRIYKKVAKNSNINKVALKNAFYYYKKNRYKKKLSKHYMAIADYTKIADSKRLYIINLQTGKIYRHKVAHGLKSGAKGGRVWRSSNKLYSNMTPYGFFRVGSWEGITAKKRYHYLPVKGLQWNNKKVGLPTRKGGRDIVLHTASYVNRGGRSLGCFAIKPQDRWAVFKKLKNALLYSYTGR</sequence>
<proteinExistence type="predicted"/>
<dbReference type="PANTHER" id="PTHR38477:SF1">
    <property type="entry name" value="MUREIN L,D-TRANSPEPTIDASE CATALYTIC DOMAIN FAMILY PROTEIN"/>
    <property type="match status" value="1"/>
</dbReference>
<protein>
    <recommendedName>
        <fullName evidence="2">YkuD domain-containing protein</fullName>
    </recommendedName>
</protein>
<organism evidence="1">
    <name type="scientific">hydrothermal vent metagenome</name>
    <dbReference type="NCBI Taxonomy" id="652676"/>
    <lineage>
        <taxon>unclassified sequences</taxon>
        <taxon>metagenomes</taxon>
        <taxon>ecological metagenomes</taxon>
    </lineage>
</organism>